<protein>
    <submittedName>
        <fullName evidence="1">Uncharacterized protein</fullName>
    </submittedName>
</protein>
<dbReference type="AlphaFoldDB" id="I3EJI2"/>
<accession>I3EJI2</accession>
<keyword evidence="2" id="KW-1185">Reference proteome</keyword>
<evidence type="ECO:0000313" key="2">
    <source>
        <dbReference type="Proteomes" id="UP000002872"/>
    </source>
</evidence>
<dbReference type="VEuPathDB" id="MicrosporidiaDB:NEQG_00149"/>
<gene>
    <name evidence="1" type="ORF">NEQG_00149</name>
</gene>
<dbReference type="HOGENOM" id="CLU_2237287_0_0_1"/>
<dbReference type="EMBL" id="GL870876">
    <property type="protein sequence ID" value="EIJ89379.1"/>
    <property type="molecule type" value="Genomic_DNA"/>
</dbReference>
<sequence length="105" mass="12367">MYIIQILKVSVQKVLYTYNKKSITNNITHRCISNNHNTLYNTHSTLNNTNNTKCNKSSQIKPTRYDQIDIILLNHILFNNYTYNTVDNSNNIIYDIRLIDTLDKI</sequence>
<reference evidence="1" key="1">
    <citation type="submission" date="2011-01" db="EMBL/GenBank/DDBJ databases">
        <title>The Genome Sequence of Nematocida parisii strain ERTm3.</title>
        <authorList>
            <consortium name="The Broad Institute Genome Sequencing Platform"/>
            <consortium name="The Broad Institute Genome Sequencing Center for Infectious Disease"/>
            <person name="Cuomo C."/>
            <person name="Troemel E."/>
            <person name="Young S.K."/>
            <person name="Zeng Q."/>
            <person name="Gargeya S."/>
            <person name="Fitzgerald M."/>
            <person name="Haas B."/>
            <person name="Abouelleil A."/>
            <person name="Alvarado L."/>
            <person name="Arachchi H.M."/>
            <person name="Berlin A."/>
            <person name="Chapman S.B."/>
            <person name="Gearin G."/>
            <person name="Goldberg J."/>
            <person name="Griggs A."/>
            <person name="Gujja S."/>
            <person name="Hansen M."/>
            <person name="Heiman D."/>
            <person name="Howarth C."/>
            <person name="Larimer J."/>
            <person name="Lui A."/>
            <person name="MacDonald P.J.P."/>
            <person name="McCowen C."/>
            <person name="Montmayeur A."/>
            <person name="Murphy C."/>
            <person name="Neiman D."/>
            <person name="Pearson M."/>
            <person name="Priest M."/>
            <person name="Roberts A."/>
            <person name="Saif S."/>
            <person name="Shea T."/>
            <person name="Sisk P."/>
            <person name="Stolte C."/>
            <person name="Sykes S."/>
            <person name="Wortman J."/>
            <person name="Nusbaum C."/>
            <person name="Birren B."/>
        </authorList>
    </citation>
    <scope>NUCLEOTIDE SEQUENCE</scope>
    <source>
        <strain evidence="1">ERTm3</strain>
    </source>
</reference>
<proteinExistence type="predicted"/>
<dbReference type="InParanoid" id="I3EJI2"/>
<evidence type="ECO:0000313" key="1">
    <source>
        <dbReference type="EMBL" id="EIJ89379.1"/>
    </source>
</evidence>
<organism evidence="1 2">
    <name type="scientific">Nematocida parisii (strain ERTm3)</name>
    <name type="common">Nematode killer fungus</name>
    <dbReference type="NCBI Taxonomy" id="935791"/>
    <lineage>
        <taxon>Eukaryota</taxon>
        <taxon>Fungi</taxon>
        <taxon>Fungi incertae sedis</taxon>
        <taxon>Microsporidia</taxon>
        <taxon>Nematocida</taxon>
    </lineage>
</organism>
<name>I3EJI2_NEMP3</name>
<dbReference type="Proteomes" id="UP000002872">
    <property type="component" value="Unassembled WGS sequence"/>
</dbReference>